<keyword evidence="8" id="KW-0067">ATP-binding</keyword>
<dbReference type="InterPro" id="IPR027417">
    <property type="entry name" value="P-loop_NTPase"/>
</dbReference>
<dbReference type="Proteomes" id="UP001566132">
    <property type="component" value="Unassembled WGS sequence"/>
</dbReference>
<dbReference type="SUPFAM" id="SSF49764">
    <property type="entry name" value="HSP20-like chaperones"/>
    <property type="match status" value="1"/>
</dbReference>
<comment type="catalytic activity">
    <reaction evidence="12">
        <text>ATP + H2O = ADP + phosphate + H(+)</text>
        <dbReference type="Rhea" id="RHEA:13065"/>
        <dbReference type="ChEBI" id="CHEBI:15377"/>
        <dbReference type="ChEBI" id="CHEBI:15378"/>
        <dbReference type="ChEBI" id="CHEBI:30616"/>
        <dbReference type="ChEBI" id="CHEBI:43474"/>
        <dbReference type="ChEBI" id="CHEBI:456216"/>
        <dbReference type="EC" id="3.6.4.13"/>
    </reaction>
</comment>
<dbReference type="SUPFAM" id="SSF52540">
    <property type="entry name" value="P-loop containing nucleoside triphosphate hydrolases"/>
    <property type="match status" value="1"/>
</dbReference>
<dbReference type="EC" id="3.6.4.13" evidence="1"/>
<comment type="caution">
    <text evidence="15">The sequence shown here is derived from an EMBL/GenBank/DDBJ whole genome shotgun (WGS) entry which is preliminary data.</text>
</comment>
<keyword evidence="4" id="KW-0547">Nucleotide-binding</keyword>
<evidence type="ECO:0000256" key="5">
    <source>
        <dbReference type="ARBA" id="ARBA00022782"/>
    </source>
</evidence>
<keyword evidence="6" id="KW-0378">Hydrolase</keyword>
<dbReference type="InterPro" id="IPR007052">
    <property type="entry name" value="CS_dom"/>
</dbReference>
<feature type="compositionally biased region" description="Acidic residues" evidence="13">
    <location>
        <begin position="229"/>
        <end position="238"/>
    </location>
</feature>
<dbReference type="GO" id="GO:0031047">
    <property type="term" value="P:regulatory ncRNA-mediated gene silencing"/>
    <property type="evidence" value="ECO:0007669"/>
    <property type="project" value="UniProtKB-KW"/>
</dbReference>
<dbReference type="PANTHER" id="PTHR22655:SF2">
    <property type="entry name" value="ATP-DEPENDENT RNA HELICASE TDRD12-RELATED"/>
    <property type="match status" value="1"/>
</dbReference>
<evidence type="ECO:0000259" key="14">
    <source>
        <dbReference type="PROSITE" id="PS51203"/>
    </source>
</evidence>
<evidence type="ECO:0000256" key="13">
    <source>
        <dbReference type="SAM" id="MobiDB-lite"/>
    </source>
</evidence>
<feature type="compositionally biased region" description="Low complexity" evidence="13">
    <location>
        <begin position="285"/>
        <end position="297"/>
    </location>
</feature>
<gene>
    <name evidence="15" type="ORF">ABEB36_002907</name>
</gene>
<dbReference type="Pfam" id="PF00270">
    <property type="entry name" value="DEAD"/>
    <property type="match status" value="1"/>
</dbReference>
<protein>
    <recommendedName>
        <fullName evidence="1">RNA helicase</fullName>
        <ecNumber evidence="1">3.6.4.13</ecNumber>
    </recommendedName>
</protein>
<reference evidence="15 16" key="1">
    <citation type="submission" date="2024-05" db="EMBL/GenBank/DDBJ databases">
        <title>Genetic variation in Jamaican populations of the coffee berry borer (Hypothenemus hampei).</title>
        <authorList>
            <person name="Errbii M."/>
            <person name="Myrie A."/>
        </authorList>
    </citation>
    <scope>NUCLEOTIDE SEQUENCE [LARGE SCALE GENOMIC DNA]</scope>
    <source>
        <strain evidence="15">JA-Hopewell-2020-01-JO</strain>
        <tissue evidence="15">Whole body</tissue>
    </source>
</reference>
<keyword evidence="3" id="KW-0677">Repeat</keyword>
<dbReference type="EMBL" id="JBDJPC010000002">
    <property type="protein sequence ID" value="KAL1513503.1"/>
    <property type="molecule type" value="Genomic_DNA"/>
</dbReference>
<evidence type="ECO:0000256" key="12">
    <source>
        <dbReference type="ARBA" id="ARBA00047984"/>
    </source>
</evidence>
<dbReference type="InterPro" id="IPR035437">
    <property type="entry name" value="SNase_OB-fold_sf"/>
</dbReference>
<evidence type="ECO:0000256" key="9">
    <source>
        <dbReference type="ARBA" id="ARBA00022871"/>
    </source>
</evidence>
<keyword evidence="7" id="KW-0347">Helicase</keyword>
<dbReference type="InterPro" id="IPR008978">
    <property type="entry name" value="HSP20-like_chaperone"/>
</dbReference>
<dbReference type="InterPro" id="IPR002999">
    <property type="entry name" value="Tudor"/>
</dbReference>
<keyword evidence="9" id="KW-0744">Spermatogenesis</keyword>
<dbReference type="GO" id="GO:0016787">
    <property type="term" value="F:hydrolase activity"/>
    <property type="evidence" value="ECO:0007669"/>
    <property type="project" value="UniProtKB-KW"/>
</dbReference>
<dbReference type="GO" id="GO:0005524">
    <property type="term" value="F:ATP binding"/>
    <property type="evidence" value="ECO:0007669"/>
    <property type="project" value="UniProtKB-KW"/>
</dbReference>
<dbReference type="Gene3D" id="2.40.50.90">
    <property type="match status" value="1"/>
</dbReference>
<name>A0ABD1F7C8_HYPHA</name>
<dbReference type="GO" id="GO:0051321">
    <property type="term" value="P:meiotic cell cycle"/>
    <property type="evidence" value="ECO:0007669"/>
    <property type="project" value="UniProtKB-KW"/>
</dbReference>
<dbReference type="PROSITE" id="PS51203">
    <property type="entry name" value="CS"/>
    <property type="match status" value="1"/>
</dbReference>
<keyword evidence="10" id="KW-0943">RNA-mediated gene silencing</keyword>
<proteinExistence type="predicted"/>
<accession>A0ABD1F7C8</accession>
<dbReference type="Pfam" id="PF00567">
    <property type="entry name" value="TUDOR"/>
    <property type="match status" value="2"/>
</dbReference>
<evidence type="ECO:0000256" key="2">
    <source>
        <dbReference type="ARBA" id="ARBA00022473"/>
    </source>
</evidence>
<dbReference type="SUPFAM" id="SSF63748">
    <property type="entry name" value="Tudor/PWWP/MBT"/>
    <property type="match status" value="2"/>
</dbReference>
<keyword evidence="2" id="KW-0217">Developmental protein</keyword>
<evidence type="ECO:0000256" key="7">
    <source>
        <dbReference type="ARBA" id="ARBA00022806"/>
    </source>
</evidence>
<evidence type="ECO:0000256" key="11">
    <source>
        <dbReference type="ARBA" id="ARBA00023254"/>
    </source>
</evidence>
<evidence type="ECO:0000256" key="6">
    <source>
        <dbReference type="ARBA" id="ARBA00022801"/>
    </source>
</evidence>
<keyword evidence="5" id="KW-0221">Differentiation</keyword>
<dbReference type="InterPro" id="IPR011545">
    <property type="entry name" value="DEAD/DEAH_box_helicase_dom"/>
</dbReference>
<dbReference type="GO" id="GO:0005737">
    <property type="term" value="C:cytoplasm"/>
    <property type="evidence" value="ECO:0007669"/>
    <property type="project" value="UniProtKB-ARBA"/>
</dbReference>
<dbReference type="GO" id="GO:0003724">
    <property type="term" value="F:RNA helicase activity"/>
    <property type="evidence" value="ECO:0007669"/>
    <property type="project" value="UniProtKB-EC"/>
</dbReference>
<dbReference type="Gene3D" id="2.60.40.790">
    <property type="match status" value="1"/>
</dbReference>
<dbReference type="PANTHER" id="PTHR22655">
    <property type="entry name" value="ATP-DEPENDENT RNA HELICASE TDRD12-RELATED"/>
    <property type="match status" value="1"/>
</dbReference>
<evidence type="ECO:0000256" key="3">
    <source>
        <dbReference type="ARBA" id="ARBA00022737"/>
    </source>
</evidence>
<dbReference type="GO" id="GO:0007283">
    <property type="term" value="P:spermatogenesis"/>
    <property type="evidence" value="ECO:0007669"/>
    <property type="project" value="UniProtKB-KW"/>
</dbReference>
<evidence type="ECO:0000313" key="15">
    <source>
        <dbReference type="EMBL" id="KAL1513503.1"/>
    </source>
</evidence>
<organism evidence="15 16">
    <name type="scientific">Hypothenemus hampei</name>
    <name type="common">Coffee berry borer</name>
    <dbReference type="NCBI Taxonomy" id="57062"/>
    <lineage>
        <taxon>Eukaryota</taxon>
        <taxon>Metazoa</taxon>
        <taxon>Ecdysozoa</taxon>
        <taxon>Arthropoda</taxon>
        <taxon>Hexapoda</taxon>
        <taxon>Insecta</taxon>
        <taxon>Pterygota</taxon>
        <taxon>Neoptera</taxon>
        <taxon>Endopterygota</taxon>
        <taxon>Coleoptera</taxon>
        <taxon>Polyphaga</taxon>
        <taxon>Cucujiformia</taxon>
        <taxon>Curculionidae</taxon>
        <taxon>Scolytinae</taxon>
        <taxon>Hypothenemus</taxon>
    </lineage>
</organism>
<evidence type="ECO:0000256" key="10">
    <source>
        <dbReference type="ARBA" id="ARBA00023158"/>
    </source>
</evidence>
<dbReference type="Gene3D" id="2.30.30.140">
    <property type="match status" value="2"/>
</dbReference>
<feature type="domain" description="CS" evidence="14">
    <location>
        <begin position="1489"/>
        <end position="1576"/>
    </location>
</feature>
<evidence type="ECO:0000256" key="1">
    <source>
        <dbReference type="ARBA" id="ARBA00012552"/>
    </source>
</evidence>
<sequence length="1642" mass="189642">MFEVKILDYKATHIFLITVDVDGTVQRKFSDLIRKYHTRTQDDCLNEVIAVHYEDQYARANILDIFCDDGINKRYNCWLIDCGQKIICDVIYKLPKYIQEIEPNCKVASLNNFCYLNNVLELGLKGSITSIQSCSANSGVTKCALDLISNSDKIIFELKQKIENVLLIGDLIIHKRGRTLCLSDELKKKGLIATNDSIFPDLVKQSLDYINSYFKIKFPSSTIMQPCDPAEETEETEFDPTTLPPLDLDRRRRTEEPNKMSRGRELLKKMKATKLNKNTEEDLSSVDSSSFSEENSNAKTESVLQSPFASLTPAKNIKLNHLFIAAGSEGMLFDNKFKKLSKTLNTIEKKCSTVKISQVSSSGSNTETDNLSVAESLSTAETSSIAESSSITENSSSRQAKIFTKQEFCKFGEGCSCTNCRMTLEDDDWEMPLVFHENTEKFIPVVSPKEPFIKPLKLVKINEPCNEEDPPQIDSVDYGRMSSMEKKMSSKVLVHGETVPHPIKRVADVNIHKNIYDSINFKSSFESSQRIQHYAFPSVTRNQHVFMVNDKESGQTMAYLPILISFILEKEERYKKLLKISGGPFVTILCSNSKKCEKILYLANSIYNRRNVKYKLVTYPEHDSLNNIDVLITMPTVLSNLLSSRAINFKRLCHFVLEDADVILESHYDLFKKYLAYCDQILEHRTCSKSIQLILCAHYWTKEMEMILLDLNQVPIVCIGNHLQAALYGKTKFTFKFLESYNKEMFLLKLLKDDYKYVKSVVICNTVDIENVESALSTNGIELQSFRCVTKEEEMLFMENSWNNENTGNFSALLCTDEIFNTLSITCGMRLIHYSLPLTWSQFTRRFSCLMENIRSPLSPQNKLTVSCYVLIDENCEDRMAKFSHFMKVSGLEKKLPEVIRTFFQECKVREEQNRVTNQVELCSNLKVFGECNGSECQNRHILSKDLDIAMDNYLPKNGMIKFQIITMTNASSCSIKFLEHYDLNGKKIKEFLDLSAEISYKLKSLNDLENVDQPELFQIYLLKKEEEYLRCRVIKIKDSFCVYLLEKGIFVKCSIANLFKIPQEFLKYPPQCFEAYLANLIPPYGDKNFSMMSHRKAQHLLDRKCSKSLMIGTISLQLGENLWLNDVYEYQEKHDKTLPVMGFQFTRELVKQGIAIHTRKPLEKLYELCKKASIALPEYKIVHRKVEKIKVEQVKPRWAFLNLEEINEVIFTYGENPSEFYIRQNKFSKQLELLEEDIQKDICKPFYPAIKKIKPGICCLVKDINEKYARGLILRIKGQKAEILSVDYGDVVEQDISLLKYISNNFIEKLPFQSIKCSLYGVRPINNEWTDEATDLLYEMAYENKVCLFLRTLFAKVIKKLPVTDGDISNQFAYEVLLKDSLGNQKLINNLLLECGFAIACKDDVIQNFDIEEVQEEVIEEIVRSDSEFDEKDHTDSGDFDCEIINLVNFMKDMKFPIRNLVEDLPGSSNETKIHELPAIKAAPKALYLTPEVIWSQKNEKLRLHIKITDAKSVHLNIKHNRMFQFRTKKDSEQEYRLDLLLFAKVKGAVHYTIFGSEIKVFLEKINNIQWPRLLFSSEKVRNIHYDLFLINCEDDNDEKRTLLKLGLDDISSDEEDCKRPYFVCSDLDSDYDMDLPEDKY</sequence>
<evidence type="ECO:0000256" key="8">
    <source>
        <dbReference type="ARBA" id="ARBA00022840"/>
    </source>
</evidence>
<feature type="compositionally biased region" description="Basic and acidic residues" evidence="13">
    <location>
        <begin position="247"/>
        <end position="268"/>
    </location>
</feature>
<evidence type="ECO:0000313" key="16">
    <source>
        <dbReference type="Proteomes" id="UP001566132"/>
    </source>
</evidence>
<keyword evidence="11" id="KW-0469">Meiosis</keyword>
<dbReference type="Gene3D" id="3.40.50.300">
    <property type="entry name" value="P-loop containing nucleotide triphosphate hydrolases"/>
    <property type="match status" value="1"/>
</dbReference>
<dbReference type="GO" id="GO:0030154">
    <property type="term" value="P:cell differentiation"/>
    <property type="evidence" value="ECO:0007669"/>
    <property type="project" value="UniProtKB-KW"/>
</dbReference>
<feature type="region of interest" description="Disordered" evidence="13">
    <location>
        <begin position="227"/>
        <end position="299"/>
    </location>
</feature>
<keyword evidence="16" id="KW-1185">Reference proteome</keyword>
<evidence type="ECO:0000256" key="4">
    <source>
        <dbReference type="ARBA" id="ARBA00022741"/>
    </source>
</evidence>